<name>A0A392TJE3_9FABA</name>
<proteinExistence type="predicted"/>
<dbReference type="Proteomes" id="UP000265520">
    <property type="component" value="Unassembled WGS sequence"/>
</dbReference>
<evidence type="ECO:0000313" key="2">
    <source>
        <dbReference type="Proteomes" id="UP000265520"/>
    </source>
</evidence>
<dbReference type="AlphaFoldDB" id="A0A392TJE3"/>
<accession>A0A392TJE3</accession>
<feature type="non-terminal residue" evidence="1">
    <location>
        <position position="1"/>
    </location>
</feature>
<feature type="non-terminal residue" evidence="1">
    <location>
        <position position="88"/>
    </location>
</feature>
<protein>
    <submittedName>
        <fullName evidence="1">Uncharacterized protein</fullName>
    </submittedName>
</protein>
<sequence>YDIAEANDVEESRSAPGVFNVFVGEEGGSLSHGFGELNQFLDCLHRMDLNGFRFPATDLIDFEMMRFFLHPSRDPPPTKSKLNLLACL</sequence>
<comment type="caution">
    <text evidence="1">The sequence shown here is derived from an EMBL/GenBank/DDBJ whole genome shotgun (WGS) entry which is preliminary data.</text>
</comment>
<dbReference type="EMBL" id="LXQA010593551">
    <property type="protein sequence ID" value="MCI61098.1"/>
    <property type="molecule type" value="Genomic_DNA"/>
</dbReference>
<reference evidence="1 2" key="1">
    <citation type="journal article" date="2018" name="Front. Plant Sci.">
        <title>Red Clover (Trifolium pratense) and Zigzag Clover (T. medium) - A Picture of Genomic Similarities and Differences.</title>
        <authorList>
            <person name="Dluhosova J."/>
            <person name="Istvanek J."/>
            <person name="Nedelnik J."/>
            <person name="Repkova J."/>
        </authorList>
    </citation>
    <scope>NUCLEOTIDE SEQUENCE [LARGE SCALE GENOMIC DNA]</scope>
    <source>
        <strain evidence="2">cv. 10/8</strain>
        <tissue evidence="1">Leaf</tissue>
    </source>
</reference>
<evidence type="ECO:0000313" key="1">
    <source>
        <dbReference type="EMBL" id="MCI61098.1"/>
    </source>
</evidence>
<organism evidence="1 2">
    <name type="scientific">Trifolium medium</name>
    <dbReference type="NCBI Taxonomy" id="97028"/>
    <lineage>
        <taxon>Eukaryota</taxon>
        <taxon>Viridiplantae</taxon>
        <taxon>Streptophyta</taxon>
        <taxon>Embryophyta</taxon>
        <taxon>Tracheophyta</taxon>
        <taxon>Spermatophyta</taxon>
        <taxon>Magnoliopsida</taxon>
        <taxon>eudicotyledons</taxon>
        <taxon>Gunneridae</taxon>
        <taxon>Pentapetalae</taxon>
        <taxon>rosids</taxon>
        <taxon>fabids</taxon>
        <taxon>Fabales</taxon>
        <taxon>Fabaceae</taxon>
        <taxon>Papilionoideae</taxon>
        <taxon>50 kb inversion clade</taxon>
        <taxon>NPAAA clade</taxon>
        <taxon>Hologalegina</taxon>
        <taxon>IRL clade</taxon>
        <taxon>Trifolieae</taxon>
        <taxon>Trifolium</taxon>
    </lineage>
</organism>
<keyword evidence="2" id="KW-1185">Reference proteome</keyword>